<dbReference type="Proteomes" id="UP000091820">
    <property type="component" value="Unassembled WGS sequence"/>
</dbReference>
<sequence>MASYDHIRSERLTKLELKRNAYFCGLKSVCLQFKESNKMKKNSIIRWNMCLDRGHLTLPQRSTPLIDFKEEAIEEVGEGTVALGVKGVRFVGAGASGGVTVVE</sequence>
<dbReference type="AlphaFoldDB" id="A0A1A9WII3"/>
<name>A0A1A9WII3_9MUSC</name>
<proteinExistence type="predicted"/>
<protein>
    <submittedName>
        <fullName evidence="1">Uncharacterized protein</fullName>
    </submittedName>
</protein>
<organism evidence="1 2">
    <name type="scientific">Glossina brevipalpis</name>
    <dbReference type="NCBI Taxonomy" id="37001"/>
    <lineage>
        <taxon>Eukaryota</taxon>
        <taxon>Metazoa</taxon>
        <taxon>Ecdysozoa</taxon>
        <taxon>Arthropoda</taxon>
        <taxon>Hexapoda</taxon>
        <taxon>Insecta</taxon>
        <taxon>Pterygota</taxon>
        <taxon>Neoptera</taxon>
        <taxon>Endopterygota</taxon>
        <taxon>Diptera</taxon>
        <taxon>Brachycera</taxon>
        <taxon>Muscomorpha</taxon>
        <taxon>Hippoboscoidea</taxon>
        <taxon>Glossinidae</taxon>
        <taxon>Glossina</taxon>
    </lineage>
</organism>
<dbReference type="VEuPathDB" id="VectorBase:GBRI021002"/>
<dbReference type="EnsemblMetazoa" id="GBRI021002-RA">
    <property type="protein sequence ID" value="GBRI021002-PA"/>
    <property type="gene ID" value="GBRI021002"/>
</dbReference>
<reference evidence="2" key="1">
    <citation type="submission" date="2014-03" db="EMBL/GenBank/DDBJ databases">
        <authorList>
            <person name="Aksoy S."/>
            <person name="Warren W."/>
            <person name="Wilson R.K."/>
        </authorList>
    </citation>
    <scope>NUCLEOTIDE SEQUENCE [LARGE SCALE GENOMIC DNA]</scope>
    <source>
        <strain evidence="2">IAEA</strain>
    </source>
</reference>
<keyword evidence="2" id="KW-1185">Reference proteome</keyword>
<accession>A0A1A9WII3</accession>
<evidence type="ECO:0000313" key="2">
    <source>
        <dbReference type="Proteomes" id="UP000091820"/>
    </source>
</evidence>
<reference evidence="1" key="2">
    <citation type="submission" date="2020-05" db="UniProtKB">
        <authorList>
            <consortium name="EnsemblMetazoa"/>
        </authorList>
    </citation>
    <scope>IDENTIFICATION</scope>
    <source>
        <strain evidence="1">IAEA</strain>
    </source>
</reference>
<evidence type="ECO:0000313" key="1">
    <source>
        <dbReference type="EnsemblMetazoa" id="GBRI021002-PA"/>
    </source>
</evidence>